<dbReference type="SUPFAM" id="SSF52499">
    <property type="entry name" value="Isochorismatase-like hydrolases"/>
    <property type="match status" value="1"/>
</dbReference>
<sequence length="205" mass="23103">MKTDMEEAMEDPHHCRHLCVDMQRMFAEDTPWHIPWMQRVREPVAAIAGACPAETIFTRFVPPLRPSDASGSWRGYYEKWSMMTRGRLGDGMVDILPELRAMVPPASVFDKTTYSPWLDGRLHAFLRGQGVDTLVISGGETDVCVLAAILGAVDLGYTIVLVKDAICSTSDETHDASLALYGRRFSNQLRLCEADEVLRWWKGRD</sequence>
<dbReference type="Pfam" id="PF00857">
    <property type="entry name" value="Isochorismatase"/>
    <property type="match status" value="1"/>
</dbReference>
<name>A0ABV6AHU5_9HYPH</name>
<evidence type="ECO:0000259" key="2">
    <source>
        <dbReference type="Pfam" id="PF00857"/>
    </source>
</evidence>
<feature type="domain" description="Isochorismatase-like" evidence="2">
    <location>
        <begin position="18"/>
        <end position="182"/>
    </location>
</feature>
<reference evidence="3 4" key="1">
    <citation type="submission" date="2024-09" db="EMBL/GenBank/DDBJ databases">
        <authorList>
            <person name="Sun Q."/>
            <person name="Mori K."/>
        </authorList>
    </citation>
    <scope>NUCLEOTIDE SEQUENCE [LARGE SCALE GENOMIC DNA]</scope>
    <source>
        <strain evidence="3 4">TBRC 4938</strain>
    </source>
</reference>
<evidence type="ECO:0000256" key="1">
    <source>
        <dbReference type="ARBA" id="ARBA00022801"/>
    </source>
</evidence>
<organism evidence="3 4">
    <name type="scientific">Rhizobium puerariae</name>
    <dbReference type="NCBI Taxonomy" id="1585791"/>
    <lineage>
        <taxon>Bacteria</taxon>
        <taxon>Pseudomonadati</taxon>
        <taxon>Pseudomonadota</taxon>
        <taxon>Alphaproteobacteria</taxon>
        <taxon>Hyphomicrobiales</taxon>
        <taxon>Rhizobiaceae</taxon>
        <taxon>Rhizobium/Agrobacterium group</taxon>
        <taxon>Rhizobium</taxon>
    </lineage>
</organism>
<dbReference type="PANTHER" id="PTHR43540">
    <property type="entry name" value="PEROXYUREIDOACRYLATE/UREIDOACRYLATE AMIDOHYDROLASE-RELATED"/>
    <property type="match status" value="1"/>
</dbReference>
<keyword evidence="1 3" id="KW-0378">Hydrolase</keyword>
<dbReference type="EMBL" id="JBHMAA010000013">
    <property type="protein sequence ID" value="MFB9949462.1"/>
    <property type="molecule type" value="Genomic_DNA"/>
</dbReference>
<evidence type="ECO:0000313" key="3">
    <source>
        <dbReference type="EMBL" id="MFB9949462.1"/>
    </source>
</evidence>
<dbReference type="GO" id="GO:0016787">
    <property type="term" value="F:hydrolase activity"/>
    <property type="evidence" value="ECO:0007669"/>
    <property type="project" value="UniProtKB-KW"/>
</dbReference>
<dbReference type="Gene3D" id="3.40.50.850">
    <property type="entry name" value="Isochorismatase-like"/>
    <property type="match status" value="1"/>
</dbReference>
<proteinExistence type="predicted"/>
<dbReference type="InterPro" id="IPR050272">
    <property type="entry name" value="Isochorismatase-like_hydrls"/>
</dbReference>
<keyword evidence="4" id="KW-1185">Reference proteome</keyword>
<dbReference type="Proteomes" id="UP001589692">
    <property type="component" value="Unassembled WGS sequence"/>
</dbReference>
<dbReference type="InterPro" id="IPR036380">
    <property type="entry name" value="Isochorismatase-like_sf"/>
</dbReference>
<evidence type="ECO:0000313" key="4">
    <source>
        <dbReference type="Proteomes" id="UP001589692"/>
    </source>
</evidence>
<accession>A0ABV6AHU5</accession>
<gene>
    <name evidence="3" type="ORF">ACFFP0_11420</name>
</gene>
<dbReference type="CDD" id="cd00431">
    <property type="entry name" value="cysteine_hydrolases"/>
    <property type="match status" value="1"/>
</dbReference>
<comment type="caution">
    <text evidence="3">The sequence shown here is derived from an EMBL/GenBank/DDBJ whole genome shotgun (WGS) entry which is preliminary data.</text>
</comment>
<protein>
    <submittedName>
        <fullName evidence="3">Cysteine hydrolase family protein</fullName>
    </submittedName>
</protein>
<dbReference type="InterPro" id="IPR000868">
    <property type="entry name" value="Isochorismatase-like_dom"/>
</dbReference>
<dbReference type="RefSeq" id="WP_377260477.1">
    <property type="nucleotide sequence ID" value="NZ_JBHMAA010000013.1"/>
</dbReference>
<dbReference type="PANTHER" id="PTHR43540:SF6">
    <property type="entry name" value="ISOCHORISMATASE-LIKE DOMAIN-CONTAINING PROTEIN"/>
    <property type="match status" value="1"/>
</dbReference>